<keyword evidence="2" id="KW-1185">Reference proteome</keyword>
<name>A0ACD5GN63_9CYAN</name>
<proteinExistence type="predicted"/>
<accession>A0ACD5GN63</accession>
<reference evidence="1 2" key="1">
    <citation type="journal article" date="2016" name="Genome Announc.">
        <title>Draft Genome Sequence of the Thermotolerant Cyanobacterium Desertifilum sp. IPPAS B-1220.</title>
        <authorList>
            <person name="Mironov K.S."/>
            <person name="Sinetova M.A."/>
            <person name="Bolatkhan K."/>
            <person name="Zayadan B.K."/>
            <person name="Ustinova V.V."/>
            <person name="Kupriyanova E.V."/>
            <person name="Skrypnik A.N."/>
            <person name="Gogoleva N.E."/>
            <person name="Gogolev Y.V."/>
            <person name="Los D.A."/>
        </authorList>
    </citation>
    <scope>NUCLEOTIDE SEQUENCE [LARGE SCALE GENOMIC DNA]</scope>
    <source>
        <strain evidence="1 2">IPPAS B-1220</strain>
    </source>
</reference>
<evidence type="ECO:0000313" key="2">
    <source>
        <dbReference type="Proteomes" id="UP000095472"/>
    </source>
</evidence>
<sequence length="187" mass="20401">MGQNSSVDFLEEFDVFDDKFEDISGFGDLGENSGDLNSAPLSTSSFMPPTSGMASAAKASLADNGDRSGILEEEMFSLSTTADPIPTFASPTSAGAEPAVSVEQGWLSFFENASLKQKQIYTVLSGWSRFSIGDRRRHLRHPSRCVALIQNYDDFGSRRSLRCRHLRVGKCHLSANSALYPRPAKPV</sequence>
<dbReference type="Proteomes" id="UP000095472">
    <property type="component" value="Chromosome"/>
</dbReference>
<gene>
    <name evidence="1" type="ORF">BH720_020280</name>
</gene>
<evidence type="ECO:0000313" key="1">
    <source>
        <dbReference type="EMBL" id="XPM62178.1"/>
    </source>
</evidence>
<dbReference type="EMBL" id="CP182909">
    <property type="protein sequence ID" value="XPM62178.1"/>
    <property type="molecule type" value="Genomic_DNA"/>
</dbReference>
<organism evidence="1 2">
    <name type="scientific">Desertifilum tharense IPPAS B-1220</name>
    <dbReference type="NCBI Taxonomy" id="1781255"/>
    <lineage>
        <taxon>Bacteria</taxon>
        <taxon>Bacillati</taxon>
        <taxon>Cyanobacteriota</taxon>
        <taxon>Cyanophyceae</taxon>
        <taxon>Desertifilales</taxon>
        <taxon>Desertifilaceae</taxon>
        <taxon>Desertifilum</taxon>
    </lineage>
</organism>
<protein>
    <submittedName>
        <fullName evidence="1">Uncharacterized protein</fullName>
    </submittedName>
</protein>